<feature type="compositionally biased region" description="Pro residues" evidence="1">
    <location>
        <begin position="46"/>
        <end position="55"/>
    </location>
</feature>
<feature type="compositionally biased region" description="Basic residues" evidence="1">
    <location>
        <begin position="20"/>
        <end position="45"/>
    </location>
</feature>
<protein>
    <recommendedName>
        <fullName evidence="2">DUF4183 domain-containing protein</fullName>
    </recommendedName>
</protein>
<keyword evidence="4" id="KW-1185">Reference proteome</keyword>
<dbReference type="InterPro" id="IPR025237">
    <property type="entry name" value="DUF4183"/>
</dbReference>
<sequence>MRKKCTCRAVCTCRPICRPVCKRKKPPKPCPRPRPHPRPRPRPKPRPPAPKPLPPTKLRTEISTFYAVADGQQKSFVDQNAVEGYSSSPIPDPQLLSYTNVFVNGVLQPASLYTQRSGEITLLTSDAPAKGTPVIAQFVRILR</sequence>
<organism evidence="3 4">
    <name type="scientific">Paenibacillus athensensis</name>
    <dbReference type="NCBI Taxonomy" id="1967502"/>
    <lineage>
        <taxon>Bacteria</taxon>
        <taxon>Bacillati</taxon>
        <taxon>Bacillota</taxon>
        <taxon>Bacilli</taxon>
        <taxon>Bacillales</taxon>
        <taxon>Paenibacillaceae</taxon>
        <taxon>Paenibacillus</taxon>
    </lineage>
</organism>
<name>A0A4Y8PWH9_9BACL</name>
<proteinExistence type="predicted"/>
<evidence type="ECO:0000259" key="2">
    <source>
        <dbReference type="Pfam" id="PF13799"/>
    </source>
</evidence>
<dbReference type="RefSeq" id="WP_134755100.1">
    <property type="nucleotide sequence ID" value="NZ_MYFO02000015.1"/>
</dbReference>
<reference evidence="3 4" key="1">
    <citation type="submission" date="2017-03" db="EMBL/GenBank/DDBJ databases">
        <title>Isolation of Levoglucosan Utilizing Bacteria.</title>
        <authorList>
            <person name="Arya A.S."/>
        </authorList>
    </citation>
    <scope>NUCLEOTIDE SEQUENCE [LARGE SCALE GENOMIC DNA]</scope>
    <source>
        <strain evidence="3 4">MEC069</strain>
    </source>
</reference>
<evidence type="ECO:0000313" key="3">
    <source>
        <dbReference type="EMBL" id="TFE85536.1"/>
    </source>
</evidence>
<dbReference type="EMBL" id="MYFO01000025">
    <property type="protein sequence ID" value="TFE85536.1"/>
    <property type="molecule type" value="Genomic_DNA"/>
</dbReference>
<feature type="domain" description="DUF4183" evidence="2">
    <location>
        <begin position="67"/>
        <end position="138"/>
    </location>
</feature>
<feature type="region of interest" description="Disordered" evidence="1">
    <location>
        <begin position="19"/>
        <end position="57"/>
    </location>
</feature>
<dbReference type="Proteomes" id="UP000298246">
    <property type="component" value="Unassembled WGS sequence"/>
</dbReference>
<dbReference type="Pfam" id="PF13799">
    <property type="entry name" value="DUF4183"/>
    <property type="match status" value="1"/>
</dbReference>
<comment type="caution">
    <text evidence="3">The sequence shown here is derived from an EMBL/GenBank/DDBJ whole genome shotgun (WGS) entry which is preliminary data.</text>
</comment>
<evidence type="ECO:0000313" key="4">
    <source>
        <dbReference type="Proteomes" id="UP000298246"/>
    </source>
</evidence>
<dbReference type="AlphaFoldDB" id="A0A4Y8PWH9"/>
<dbReference type="OrthoDB" id="2455205at2"/>
<gene>
    <name evidence="3" type="ORF">B5M42_17455</name>
</gene>
<accession>A0A4Y8PWH9</accession>
<evidence type="ECO:0000256" key="1">
    <source>
        <dbReference type="SAM" id="MobiDB-lite"/>
    </source>
</evidence>